<dbReference type="InterPro" id="IPR001715">
    <property type="entry name" value="CH_dom"/>
</dbReference>
<dbReference type="EMBL" id="SOYY01000010">
    <property type="protein sequence ID" value="KAA0715844.1"/>
    <property type="molecule type" value="Genomic_DNA"/>
</dbReference>
<dbReference type="InterPro" id="IPR041489">
    <property type="entry name" value="PDZ_6"/>
</dbReference>
<dbReference type="SUPFAM" id="SSF47576">
    <property type="entry name" value="Calponin-homology domain, CH-domain"/>
    <property type="match status" value="1"/>
</dbReference>
<feature type="compositionally biased region" description="Low complexity" evidence="2">
    <location>
        <begin position="1594"/>
        <end position="1642"/>
    </location>
</feature>
<dbReference type="SMART" id="SM00228">
    <property type="entry name" value="PDZ"/>
    <property type="match status" value="1"/>
</dbReference>
<dbReference type="Gene3D" id="1.10.418.10">
    <property type="entry name" value="Calponin-like domain"/>
    <property type="match status" value="1"/>
</dbReference>
<dbReference type="InterPro" id="IPR036872">
    <property type="entry name" value="CH_dom_sf"/>
</dbReference>
<dbReference type="GO" id="GO:0030155">
    <property type="term" value="P:regulation of cell adhesion"/>
    <property type="evidence" value="ECO:0007669"/>
    <property type="project" value="InterPro"/>
</dbReference>
<feature type="region of interest" description="Disordered" evidence="2">
    <location>
        <begin position="1395"/>
        <end position="1455"/>
    </location>
</feature>
<feature type="region of interest" description="Disordered" evidence="2">
    <location>
        <begin position="1531"/>
        <end position="1695"/>
    </location>
</feature>
<dbReference type="SMART" id="SM00033">
    <property type="entry name" value="CH"/>
    <property type="match status" value="1"/>
</dbReference>
<feature type="compositionally biased region" description="Polar residues" evidence="2">
    <location>
        <begin position="1042"/>
        <end position="1051"/>
    </location>
</feature>
<feature type="compositionally biased region" description="Basic and acidic residues" evidence="2">
    <location>
        <begin position="1058"/>
        <end position="1071"/>
    </location>
</feature>
<dbReference type="Pfam" id="PF17820">
    <property type="entry name" value="PDZ_6"/>
    <property type="match status" value="1"/>
</dbReference>
<feature type="compositionally biased region" description="Low complexity" evidence="2">
    <location>
        <begin position="483"/>
        <end position="493"/>
    </location>
</feature>
<feature type="domain" description="PDZ" evidence="4">
    <location>
        <begin position="1136"/>
        <end position="1217"/>
    </location>
</feature>
<feature type="compositionally biased region" description="Polar residues" evidence="2">
    <location>
        <begin position="1537"/>
        <end position="1557"/>
    </location>
</feature>
<evidence type="ECO:0000259" key="5">
    <source>
        <dbReference type="PROSITE" id="PS50918"/>
    </source>
</evidence>
<feature type="region of interest" description="Disordered" evidence="2">
    <location>
        <begin position="812"/>
        <end position="1133"/>
    </location>
</feature>
<feature type="compositionally biased region" description="Low complexity" evidence="2">
    <location>
        <begin position="845"/>
        <end position="856"/>
    </location>
</feature>
<evidence type="ECO:0000256" key="1">
    <source>
        <dbReference type="SAM" id="Coils"/>
    </source>
</evidence>
<dbReference type="InterPro" id="IPR001478">
    <property type="entry name" value="PDZ"/>
</dbReference>
<proteinExistence type="predicted"/>
<accession>A0A5A9P024</accession>
<dbReference type="PANTHER" id="PTHR46767">
    <property type="entry name" value="LIM DOMAIN ONLY PROTEIN 7"/>
    <property type="match status" value="1"/>
</dbReference>
<feature type="compositionally biased region" description="Polar residues" evidence="2">
    <location>
        <begin position="693"/>
        <end position="715"/>
    </location>
</feature>
<feature type="compositionally biased region" description="Basic and acidic residues" evidence="2">
    <location>
        <begin position="1395"/>
        <end position="1420"/>
    </location>
</feature>
<feature type="region of interest" description="Disordered" evidence="2">
    <location>
        <begin position="433"/>
        <end position="493"/>
    </location>
</feature>
<dbReference type="Pfam" id="PF00307">
    <property type="entry name" value="CH"/>
    <property type="match status" value="1"/>
</dbReference>
<feature type="coiled-coil region" evidence="1">
    <location>
        <begin position="765"/>
        <end position="801"/>
    </location>
</feature>
<feature type="region of interest" description="Disordered" evidence="2">
    <location>
        <begin position="1341"/>
        <end position="1383"/>
    </location>
</feature>
<feature type="compositionally biased region" description="Polar residues" evidence="2">
    <location>
        <begin position="1023"/>
        <end position="1035"/>
    </location>
</feature>
<feature type="compositionally biased region" description="Basic and acidic residues" evidence="2">
    <location>
        <begin position="1356"/>
        <end position="1383"/>
    </location>
</feature>
<feature type="compositionally biased region" description="Polar residues" evidence="2">
    <location>
        <begin position="1089"/>
        <end position="1098"/>
    </location>
</feature>
<feature type="region of interest" description="Disordered" evidence="2">
    <location>
        <begin position="693"/>
        <end position="716"/>
    </location>
</feature>
<dbReference type="InterPro" id="IPR036034">
    <property type="entry name" value="PDZ_sf"/>
</dbReference>
<dbReference type="PROSITE" id="PS50106">
    <property type="entry name" value="PDZ"/>
    <property type="match status" value="1"/>
</dbReference>
<dbReference type="Pfam" id="PF15949">
    <property type="entry name" value="DUF4757"/>
    <property type="match status" value="2"/>
</dbReference>
<keyword evidence="1" id="KW-0175">Coiled coil</keyword>
<dbReference type="InterPro" id="IPR029978">
    <property type="entry name" value="LMO-7"/>
</dbReference>
<feature type="domain" description="WWE" evidence="5">
    <location>
        <begin position="1277"/>
        <end position="1368"/>
    </location>
</feature>
<feature type="region of interest" description="Disordered" evidence="2">
    <location>
        <begin position="209"/>
        <end position="251"/>
    </location>
</feature>
<keyword evidence="7" id="KW-1185">Reference proteome</keyword>
<feature type="region of interest" description="Disordered" evidence="2">
    <location>
        <begin position="165"/>
        <end position="185"/>
    </location>
</feature>
<dbReference type="SUPFAM" id="SSF50156">
    <property type="entry name" value="PDZ domain-like"/>
    <property type="match status" value="1"/>
</dbReference>
<feature type="compositionally biased region" description="Polar residues" evidence="2">
    <location>
        <begin position="921"/>
        <end position="938"/>
    </location>
</feature>
<evidence type="ECO:0000313" key="7">
    <source>
        <dbReference type="Proteomes" id="UP000324632"/>
    </source>
</evidence>
<reference evidence="6 7" key="1">
    <citation type="journal article" date="2019" name="Mol. Ecol. Resour.">
        <title>Chromosome-level genome assembly of Triplophysa tibetana, a fish adapted to the harsh high-altitude environment of the Tibetan Plateau.</title>
        <authorList>
            <person name="Yang X."/>
            <person name="Liu H."/>
            <person name="Ma Z."/>
            <person name="Zou Y."/>
            <person name="Zou M."/>
            <person name="Mao Y."/>
            <person name="Li X."/>
            <person name="Wang H."/>
            <person name="Chen T."/>
            <person name="Wang W."/>
            <person name="Yang R."/>
        </authorList>
    </citation>
    <scope>NUCLEOTIDE SEQUENCE [LARGE SCALE GENOMIC DNA]</scope>
    <source>
        <strain evidence="6">TTIB1903HZAU</strain>
        <tissue evidence="6">Muscle</tissue>
    </source>
</reference>
<comment type="caution">
    <text evidence="6">The sequence shown here is derived from an EMBL/GenBank/DDBJ whole genome shotgun (WGS) entry which is preliminary data.</text>
</comment>
<dbReference type="InterPro" id="IPR031865">
    <property type="entry name" value="DUF4757"/>
</dbReference>
<dbReference type="PROSITE" id="PS50021">
    <property type="entry name" value="CH"/>
    <property type="match status" value="1"/>
</dbReference>
<dbReference type="Gene3D" id="2.30.42.10">
    <property type="match status" value="1"/>
</dbReference>
<dbReference type="Proteomes" id="UP000324632">
    <property type="component" value="Chromosome 10"/>
</dbReference>
<dbReference type="PANTHER" id="PTHR46767:SF1">
    <property type="entry name" value="LIM DOMAIN ONLY PROTEIN 7"/>
    <property type="match status" value="1"/>
</dbReference>
<dbReference type="FunFam" id="1.10.418.10:FF:000038">
    <property type="entry name" value="LIM and calponin homology domains-containing protein 1"/>
    <property type="match status" value="1"/>
</dbReference>
<evidence type="ECO:0000259" key="3">
    <source>
        <dbReference type="PROSITE" id="PS50021"/>
    </source>
</evidence>
<name>A0A5A9P024_9TELE</name>
<sequence length="1711" mass="193619">MDWRQQSSVDYESAFSEAQRWIEAVTQKRFGSSHFRSSLENGVLLCDLINNIKPGIIKKLNRLSTPIAGLDNLNIFLKACGVLGLNQAQLFTPGDLQDLSTRGTVKHQESSRKLKNPLEDYTSLQGSARNVWYSEKEELLLLTGHKREDSLDSLDSLDSRTYSISSDTTLKGSSEGCGSDPEADLSFTMSESKEYRRSLVVTPKTTTQFNQFLPSKDKQSGHVPAPLRKKRVERNDDNRQSWGAPLYTDEDGNFASQVRAGSDPSSVTDLKSLSPHLSRAYDYESTDSDVDRPDPDVVLDDLASRRFHSPTPFAPTNFAIPINPLGAAAIPRTNITVTNVPQQTLTRLSTQSQTYTRPGSAGLCIYDDSEEDDDEFGYADPVQDDLYARKVGLTPHPSANVYFDKFLPKFWTPEEDAHFKKIKLGSQRRPWYRKIQGFSRPRSGSSSDDSDGDVNPWHSLPSFSRTQSDPPPSHSHSPEVHTHSSLTTAASSQTQPLMVAYQSVGLPRIEAPDFWPRPDPTSGPRLLKCEKHPLLGREHPNDPYNVSADILPDLENDDMFTRRTKTFQSSDDLAKLKYGHFLVHRRRPADDVTVVTPRREGEPVYPDIQKDDLVFRRVQQQIHQRPLSGAPDNYHPVPIPEPWTLPPKLQAKLMCAPYEPTQRQPKPETKPGVHLKTDDMLLRKLKALNTQGIANPGASQNVEVTQKGPSCPSSCSEEDLQKWQAIREASRVRYRKRLMVERLLQEASSTDGSQSVSDITEQMNLNNLSRELRFEELRKMREQMKENEEKWQNDLSRWKNKRRSVNSDIVKKKEERDEIDQITSTSNFRRSKTFSEMQDERESRGQSNRNSFNFSSDDVFEAPVPRRRTLQQRSYTVDTPYAPTDKPSAPSVPSLMEEEPAAGTLASEQTDLPTKRDYSSTRHTMNSVQESQTTTQSLLDDPAPVISGSNTSLLKPTSPIKPTESKHSITSTVLNSSQQSKSINSTKPVENSSSSMSFVNKTSSMETKQPGSDQVSAFLPRSYQRSDGSRLTSVVTPRPFGTQANRVTSLPRTFMGEDSQKRMNGEKDSLKKPAVPSRYAQFALEDENLSQGSPVQSSNEEEEEERSAAQTPSPVPPINIVTPLSPPNEEDYSDMRISLNQKPNSSQDFGLQTNWDSTGVRVLSVVPGSPAEHCQVKVGDKVLTVNGHRVADMSYNEWKNSMDEALKQGSLLMDVRRQGGNNWGRDQPSLPFKSHKTINLTSLDPLGSSEKRLNANLDFTSHQKDTIVKTVNVTSQSANLPVPSITTSSTRWSWDQEDERKRQEKWQKEQERLLQEKYKKDQEKLEEEWKEAQKDFALSSKNEKYETEVQEASRLAQEEERKRREQERQHLEEERRKREAQQCLEDERKKIEEEVRLRQEAERKRREEERRQQEEQDKVDTFGYTNAYRELSYSHRSLSKSTPELDEPKPDVKGVYSRHRGLAGWLLEEELRRKNNRQVTASELELERRNIVNAMKYRNPERAGSLSEVGKDYKKEPQSYAEVERQQIIEDMKKKTPLNTDSSWIRQQSLSSNTAKQPVNLAMRRGESLDNLDVPRSSWRSSWAPGSTASIPDYSRPYSALSSSSSNHSGRPGSAAFQTSQSMSSLRQSWSPSTPPSATSPDPESKAPPRNNVLAASLNWGAQKPEPRSEYETNNSIVTPATCDSKLGSPPPCDHTVLHQIEEEAITDQEL</sequence>
<feature type="compositionally biased region" description="Polar residues" evidence="2">
    <location>
        <begin position="1578"/>
        <end position="1590"/>
    </location>
</feature>
<protein>
    <submittedName>
        <fullName evidence="6">LIM domain only protein 7</fullName>
    </submittedName>
</protein>
<dbReference type="PROSITE" id="PS50918">
    <property type="entry name" value="WWE"/>
    <property type="match status" value="1"/>
</dbReference>
<evidence type="ECO:0000313" key="6">
    <source>
        <dbReference type="EMBL" id="KAA0715844.1"/>
    </source>
</evidence>
<evidence type="ECO:0000259" key="4">
    <source>
        <dbReference type="PROSITE" id="PS50106"/>
    </source>
</evidence>
<feature type="compositionally biased region" description="Polar residues" evidence="2">
    <location>
        <begin position="968"/>
        <end position="1015"/>
    </location>
</feature>
<organism evidence="6 7">
    <name type="scientific">Triplophysa tibetana</name>
    <dbReference type="NCBI Taxonomy" id="1572043"/>
    <lineage>
        <taxon>Eukaryota</taxon>
        <taxon>Metazoa</taxon>
        <taxon>Chordata</taxon>
        <taxon>Craniata</taxon>
        <taxon>Vertebrata</taxon>
        <taxon>Euteleostomi</taxon>
        <taxon>Actinopterygii</taxon>
        <taxon>Neopterygii</taxon>
        <taxon>Teleostei</taxon>
        <taxon>Ostariophysi</taxon>
        <taxon>Cypriniformes</taxon>
        <taxon>Nemacheilidae</taxon>
        <taxon>Triplophysa</taxon>
    </lineage>
</organism>
<dbReference type="GO" id="GO:0023051">
    <property type="term" value="P:regulation of signaling"/>
    <property type="evidence" value="ECO:0007669"/>
    <property type="project" value="InterPro"/>
</dbReference>
<dbReference type="InterPro" id="IPR004170">
    <property type="entry name" value="WWE_dom"/>
</dbReference>
<evidence type="ECO:0000256" key="2">
    <source>
        <dbReference type="SAM" id="MobiDB-lite"/>
    </source>
</evidence>
<feature type="domain" description="Calponin-homology (CH)" evidence="3">
    <location>
        <begin position="12"/>
        <end position="117"/>
    </location>
</feature>
<gene>
    <name evidence="6" type="ORF">E1301_Tti013932</name>
</gene>